<dbReference type="Proteomes" id="UP000290289">
    <property type="component" value="Chromosome 15"/>
</dbReference>
<protein>
    <submittedName>
        <fullName evidence="2">Uncharacterized protein</fullName>
    </submittedName>
</protein>
<gene>
    <name evidence="2" type="ORF">DVH24_039369</name>
</gene>
<evidence type="ECO:0000256" key="1">
    <source>
        <dbReference type="SAM" id="MobiDB-lite"/>
    </source>
</evidence>
<organism evidence="2 3">
    <name type="scientific">Malus domestica</name>
    <name type="common">Apple</name>
    <name type="synonym">Pyrus malus</name>
    <dbReference type="NCBI Taxonomy" id="3750"/>
    <lineage>
        <taxon>Eukaryota</taxon>
        <taxon>Viridiplantae</taxon>
        <taxon>Streptophyta</taxon>
        <taxon>Embryophyta</taxon>
        <taxon>Tracheophyta</taxon>
        <taxon>Spermatophyta</taxon>
        <taxon>Magnoliopsida</taxon>
        <taxon>eudicotyledons</taxon>
        <taxon>Gunneridae</taxon>
        <taxon>Pentapetalae</taxon>
        <taxon>rosids</taxon>
        <taxon>fabids</taxon>
        <taxon>Rosales</taxon>
        <taxon>Rosaceae</taxon>
        <taxon>Amygdaloideae</taxon>
        <taxon>Maleae</taxon>
        <taxon>Malus</taxon>
    </lineage>
</organism>
<sequence length="77" mass="8501">MSSIGASYAGVYVMQKRQKEKMEKKNKQQEELVEETGKVSAVHGHGRNNNKKIHPGHFQVPNTTSTAGPVEEGHNNS</sequence>
<keyword evidence="3" id="KW-1185">Reference proteome</keyword>
<feature type="compositionally biased region" description="Basic and acidic residues" evidence="1">
    <location>
        <begin position="20"/>
        <end position="30"/>
    </location>
</feature>
<reference evidence="2 3" key="1">
    <citation type="submission" date="2018-10" db="EMBL/GenBank/DDBJ databases">
        <title>A high-quality apple genome assembly.</title>
        <authorList>
            <person name="Hu J."/>
        </authorList>
    </citation>
    <scope>NUCLEOTIDE SEQUENCE [LARGE SCALE GENOMIC DNA]</scope>
    <source>
        <strain evidence="3">cv. HFTH1</strain>
        <tissue evidence="2">Young leaf</tissue>
    </source>
</reference>
<dbReference type="AlphaFoldDB" id="A0A498HXX1"/>
<proteinExistence type="predicted"/>
<evidence type="ECO:0000313" key="3">
    <source>
        <dbReference type="Proteomes" id="UP000290289"/>
    </source>
</evidence>
<feature type="compositionally biased region" description="Basic residues" evidence="1">
    <location>
        <begin position="44"/>
        <end position="55"/>
    </location>
</feature>
<comment type="caution">
    <text evidence="2">The sequence shown here is derived from an EMBL/GenBank/DDBJ whole genome shotgun (WGS) entry which is preliminary data.</text>
</comment>
<accession>A0A498HXX1</accession>
<dbReference type="EMBL" id="RDQH01000341">
    <property type="protein sequence ID" value="RXH75670.1"/>
    <property type="molecule type" value="Genomic_DNA"/>
</dbReference>
<feature type="region of interest" description="Disordered" evidence="1">
    <location>
        <begin position="15"/>
        <end position="77"/>
    </location>
</feature>
<evidence type="ECO:0000313" key="2">
    <source>
        <dbReference type="EMBL" id="RXH75670.1"/>
    </source>
</evidence>
<name>A0A498HXX1_MALDO</name>